<comment type="caution">
    <text evidence="2">The sequence shown here is derived from an EMBL/GenBank/DDBJ whole genome shotgun (WGS) entry which is preliminary data.</text>
</comment>
<feature type="transmembrane region" description="Helical" evidence="1">
    <location>
        <begin position="83"/>
        <end position="103"/>
    </location>
</feature>
<evidence type="ECO:0000256" key="1">
    <source>
        <dbReference type="SAM" id="Phobius"/>
    </source>
</evidence>
<keyword evidence="1" id="KW-0472">Membrane</keyword>
<dbReference type="RefSeq" id="WP_154307454.1">
    <property type="nucleotide sequence ID" value="NZ_WKKI01000013.1"/>
</dbReference>
<dbReference type="EMBL" id="WKKI01000013">
    <property type="protein sequence ID" value="MRX72297.1"/>
    <property type="molecule type" value="Genomic_DNA"/>
</dbReference>
<accession>A0A7X2IZE9</accession>
<dbReference type="Proteomes" id="UP000448867">
    <property type="component" value="Unassembled WGS sequence"/>
</dbReference>
<protein>
    <submittedName>
        <fullName evidence="2">Uncharacterized protein</fullName>
    </submittedName>
</protein>
<evidence type="ECO:0000313" key="2">
    <source>
        <dbReference type="EMBL" id="MRX72297.1"/>
    </source>
</evidence>
<sequence length="160" mass="17793">MYIIATFPYGTSLELALSELHTKGVSKNEIMVIPLDKKNSDVPLFDTIHHTDGRSFVDLAGVFGVIFMLLGVIYGTVLYLGPILWGLFGLIFGLLLGYMLDVFSTKQKNKRKKLRDAGDAVVLIISKNVSYESIEHICWTHSALGVGRLSTEENANNTWQ</sequence>
<keyword evidence="1" id="KW-0812">Transmembrane</keyword>
<name>A0A7X2IZE9_9BACI</name>
<evidence type="ECO:0000313" key="3">
    <source>
        <dbReference type="Proteomes" id="UP000448867"/>
    </source>
</evidence>
<proteinExistence type="predicted"/>
<reference evidence="2 3" key="1">
    <citation type="submission" date="2019-11" db="EMBL/GenBank/DDBJ databases">
        <title>Bacillus lacus genome.</title>
        <authorList>
            <person name="Allen C.J."/>
            <person name="Newman J.D."/>
        </authorList>
    </citation>
    <scope>NUCLEOTIDE SEQUENCE [LARGE SCALE GENOMIC DNA]</scope>
    <source>
        <strain evidence="2 3">KCTC 33946</strain>
    </source>
</reference>
<feature type="transmembrane region" description="Helical" evidence="1">
    <location>
        <begin position="56"/>
        <end position="77"/>
    </location>
</feature>
<gene>
    <name evidence="2" type="ORF">GJU40_09045</name>
</gene>
<organism evidence="2 3">
    <name type="scientific">Metabacillus lacus</name>
    <dbReference type="NCBI Taxonomy" id="1983721"/>
    <lineage>
        <taxon>Bacteria</taxon>
        <taxon>Bacillati</taxon>
        <taxon>Bacillota</taxon>
        <taxon>Bacilli</taxon>
        <taxon>Bacillales</taxon>
        <taxon>Bacillaceae</taxon>
        <taxon>Metabacillus</taxon>
    </lineage>
</organism>
<keyword evidence="3" id="KW-1185">Reference proteome</keyword>
<dbReference type="OrthoDB" id="1683109at2"/>
<keyword evidence="1" id="KW-1133">Transmembrane helix</keyword>
<dbReference type="AlphaFoldDB" id="A0A7X2IZE9"/>